<keyword evidence="2" id="KW-0175">Coiled coil</keyword>
<sequence>MRFNERQMIIVSHQKADFEDRLNYKKVIIGLGNSQNKGFKELWFKLIYNLLFYFKFNEFGQIDLTQPTGMIVLENSVVQYEDDSETPFAFSIVFQGDQKKHLFSARSEDTVQKWMVALKNASYEQLKMELRLLEETISEKKKSLERRLNYEQNMHAVGNEEHMGNGGTQTVDNLIHF</sequence>
<accession>A0A069DNR4</accession>
<reference evidence="4" key="1">
    <citation type="journal article" date="2015" name="J. Med. Entomol.">
        <title>A Deep Insight Into the Sialotranscriptome of the Chagas Disease Vector, Panstrongylus megistus (Hemiptera: Heteroptera).</title>
        <authorList>
            <person name="Ribeiro J.M."/>
            <person name="Schwarz A."/>
            <person name="Francischetti I.M."/>
        </authorList>
    </citation>
    <scope>NUCLEOTIDE SEQUENCE</scope>
    <source>
        <tissue evidence="4">Salivary glands</tissue>
    </source>
</reference>
<dbReference type="GO" id="GO:0001881">
    <property type="term" value="P:receptor recycling"/>
    <property type="evidence" value="ECO:0007669"/>
    <property type="project" value="TreeGrafter"/>
</dbReference>
<dbReference type="PANTHER" id="PTHR22902:SF27">
    <property type="entry name" value="PLECKSTRIN HOMOLOGY DOMAIN-CONTAINING FAMILY A MEMBER 3"/>
    <property type="match status" value="1"/>
</dbReference>
<dbReference type="Pfam" id="PF00169">
    <property type="entry name" value="PH"/>
    <property type="match status" value="1"/>
</dbReference>
<dbReference type="PROSITE" id="PS50003">
    <property type="entry name" value="PH_DOMAIN"/>
    <property type="match status" value="1"/>
</dbReference>
<proteinExistence type="evidence at transcript level"/>
<dbReference type="GO" id="GO:0007032">
    <property type="term" value="P:endosome organization"/>
    <property type="evidence" value="ECO:0007669"/>
    <property type="project" value="TreeGrafter"/>
</dbReference>
<dbReference type="AlphaFoldDB" id="A0A069DNR4"/>
<dbReference type="SUPFAM" id="SSF50729">
    <property type="entry name" value="PH domain-like"/>
    <property type="match status" value="1"/>
</dbReference>
<feature type="domain" description="PH" evidence="3">
    <location>
        <begin position="21"/>
        <end position="123"/>
    </location>
</feature>
<organism evidence="4">
    <name type="scientific">Panstrongylus megistus</name>
    <dbReference type="NCBI Taxonomy" id="65343"/>
    <lineage>
        <taxon>Eukaryota</taxon>
        <taxon>Metazoa</taxon>
        <taxon>Ecdysozoa</taxon>
        <taxon>Arthropoda</taxon>
        <taxon>Hexapoda</taxon>
        <taxon>Insecta</taxon>
        <taxon>Pterygota</taxon>
        <taxon>Neoptera</taxon>
        <taxon>Paraneoptera</taxon>
        <taxon>Hemiptera</taxon>
        <taxon>Heteroptera</taxon>
        <taxon>Panheteroptera</taxon>
        <taxon>Cimicomorpha</taxon>
        <taxon>Reduviidae</taxon>
        <taxon>Triatominae</taxon>
        <taxon>Panstrongylus</taxon>
    </lineage>
</organism>
<dbReference type="SMART" id="SM00233">
    <property type="entry name" value="PH"/>
    <property type="match status" value="1"/>
</dbReference>
<dbReference type="PANTHER" id="PTHR22902">
    <property type="entry name" value="SESQUIPEDALIAN"/>
    <property type="match status" value="1"/>
</dbReference>
<name>A0A069DNR4_9HEMI</name>
<keyword evidence="1" id="KW-0597">Phosphoprotein</keyword>
<evidence type="ECO:0000259" key="3">
    <source>
        <dbReference type="PROSITE" id="PS50003"/>
    </source>
</evidence>
<evidence type="ECO:0000256" key="2">
    <source>
        <dbReference type="SAM" id="Coils"/>
    </source>
</evidence>
<dbReference type="InterPro" id="IPR011993">
    <property type="entry name" value="PH-like_dom_sf"/>
</dbReference>
<dbReference type="CDD" id="cd13258">
    <property type="entry name" value="PH_PLEKHJ1"/>
    <property type="match status" value="1"/>
</dbReference>
<protein>
    <submittedName>
        <fullName evidence="4">Putative pleckstrin similarity domain protein</fullName>
    </submittedName>
</protein>
<dbReference type="GO" id="GO:0005829">
    <property type="term" value="C:cytosol"/>
    <property type="evidence" value="ECO:0007669"/>
    <property type="project" value="GOC"/>
</dbReference>
<evidence type="ECO:0000256" key="1">
    <source>
        <dbReference type="ARBA" id="ARBA00022553"/>
    </source>
</evidence>
<dbReference type="Gene3D" id="2.30.29.30">
    <property type="entry name" value="Pleckstrin-homology domain (PH domain)/Phosphotyrosine-binding domain (PTB)"/>
    <property type="match status" value="1"/>
</dbReference>
<dbReference type="GO" id="GO:0005802">
    <property type="term" value="C:trans-Golgi network"/>
    <property type="evidence" value="ECO:0007669"/>
    <property type="project" value="TreeGrafter"/>
</dbReference>
<dbReference type="InterPro" id="IPR001849">
    <property type="entry name" value="PH_domain"/>
</dbReference>
<dbReference type="InterPro" id="IPR045188">
    <property type="entry name" value="Boi1/Boi2-like"/>
</dbReference>
<dbReference type="GO" id="GO:0055037">
    <property type="term" value="C:recycling endosome"/>
    <property type="evidence" value="ECO:0007669"/>
    <property type="project" value="TreeGrafter"/>
</dbReference>
<evidence type="ECO:0000313" key="4">
    <source>
        <dbReference type="EMBL" id="JAC85708.1"/>
    </source>
</evidence>
<dbReference type="EMBL" id="GBGD01003181">
    <property type="protein sequence ID" value="JAC85708.1"/>
    <property type="molecule type" value="mRNA"/>
</dbReference>
<dbReference type="GO" id="GO:0005769">
    <property type="term" value="C:early endosome"/>
    <property type="evidence" value="ECO:0007669"/>
    <property type="project" value="TreeGrafter"/>
</dbReference>
<dbReference type="GO" id="GO:0042147">
    <property type="term" value="P:retrograde transport, endosome to Golgi"/>
    <property type="evidence" value="ECO:0007669"/>
    <property type="project" value="TreeGrafter"/>
</dbReference>
<feature type="coiled-coil region" evidence="2">
    <location>
        <begin position="116"/>
        <end position="143"/>
    </location>
</feature>